<dbReference type="SUPFAM" id="SSF55729">
    <property type="entry name" value="Acyl-CoA N-acyltransferases (Nat)"/>
    <property type="match status" value="1"/>
</dbReference>
<dbReference type="InterPro" id="IPR001690">
    <property type="entry name" value="Autoind_synthase"/>
</dbReference>
<dbReference type="GO" id="GO:0061579">
    <property type="term" value="F:N-acyl homoserine lactone synthase activity"/>
    <property type="evidence" value="ECO:0007669"/>
    <property type="project" value="UniProtKB-UniRule"/>
</dbReference>
<dbReference type="AlphaFoldDB" id="A1TTR8"/>
<dbReference type="EC" id="2.3.1.184" evidence="6"/>
<name>A1TTR8_PARC0</name>
<dbReference type="PROSITE" id="PS51187">
    <property type="entry name" value="AUTOINDUCER_SYNTH_2"/>
    <property type="match status" value="1"/>
</dbReference>
<dbReference type="HOGENOM" id="CLU_085711_3_0_4"/>
<gene>
    <name evidence="7" type="ordered locus">Aave_3811</name>
</gene>
<keyword evidence="3 6" id="KW-0949">S-adenosyl-L-methionine</keyword>
<dbReference type="GeneID" id="79793294"/>
<keyword evidence="1 5" id="KW-0673">Quorum sensing</keyword>
<dbReference type="InterPro" id="IPR016181">
    <property type="entry name" value="Acyl_CoA_acyltransferase"/>
</dbReference>
<sequence length="211" mass="23508">MIETLTGIIPGSPGAEALYRFRHRVFVEHAGWELPCYGPLEFDEFDTPQAVYLVRRHAESRIAGMLRLLPTTQPYMIQSLWPELMGSHPIPSSPRVWEATRMGVDPDMDPLSRGQTVAELVAGCLEYGTQHGIDQMLAVMSEAHARKIVTGMGWSYERCGPLRLMGGVHVMAVRLRLDDTALQSVLRRTRTQAGLLHENASPLQSAPCAQF</sequence>
<organism evidence="7 8">
    <name type="scientific">Paracidovorax citrulli (strain AAC00-1)</name>
    <name type="common">Acidovorax citrulli</name>
    <dbReference type="NCBI Taxonomy" id="397945"/>
    <lineage>
        <taxon>Bacteria</taxon>
        <taxon>Pseudomonadati</taxon>
        <taxon>Pseudomonadota</taxon>
        <taxon>Betaproteobacteria</taxon>
        <taxon>Burkholderiales</taxon>
        <taxon>Comamonadaceae</taxon>
        <taxon>Paracidovorax</taxon>
    </lineage>
</organism>
<dbReference type="GO" id="GO:0009372">
    <property type="term" value="P:quorum sensing"/>
    <property type="evidence" value="ECO:0007669"/>
    <property type="project" value="UniProtKB-UniRule"/>
</dbReference>
<comment type="similarity">
    <text evidence="5 6">Belongs to the autoinducer synthase family.</text>
</comment>
<evidence type="ECO:0000256" key="2">
    <source>
        <dbReference type="ARBA" id="ARBA00022679"/>
    </source>
</evidence>
<dbReference type="OrthoDB" id="6023281at2"/>
<dbReference type="Proteomes" id="UP000002596">
    <property type="component" value="Chromosome"/>
</dbReference>
<dbReference type="GO" id="GO:0007165">
    <property type="term" value="P:signal transduction"/>
    <property type="evidence" value="ECO:0007669"/>
    <property type="project" value="TreeGrafter"/>
</dbReference>
<proteinExistence type="inferred from homology"/>
<reference evidence="7" key="1">
    <citation type="submission" date="2006-12" db="EMBL/GenBank/DDBJ databases">
        <title>Complete sequence of Acidovorax avenae subsp. citrulli AAC00-1.</title>
        <authorList>
            <consortium name="US DOE Joint Genome Institute"/>
            <person name="Copeland A."/>
            <person name="Lucas S."/>
            <person name="Lapidus A."/>
            <person name="Barry K."/>
            <person name="Detter J.C."/>
            <person name="Glavina del Rio T."/>
            <person name="Dalin E."/>
            <person name="Tice H."/>
            <person name="Pitluck S."/>
            <person name="Kiss H."/>
            <person name="Brettin T."/>
            <person name="Bruce D."/>
            <person name="Han C."/>
            <person name="Tapia R."/>
            <person name="Gilna P."/>
            <person name="Schmutz J."/>
            <person name="Larimer F."/>
            <person name="Land M."/>
            <person name="Hauser L."/>
            <person name="Kyrpides N."/>
            <person name="Kim E."/>
            <person name="Stahl D."/>
            <person name="Richardson P."/>
        </authorList>
    </citation>
    <scope>NUCLEOTIDE SEQUENCE</scope>
    <source>
        <strain evidence="7">AAC00-1</strain>
    </source>
</reference>
<dbReference type="RefSeq" id="WP_011796843.1">
    <property type="nucleotide sequence ID" value="NC_008752.1"/>
</dbReference>
<evidence type="ECO:0000256" key="1">
    <source>
        <dbReference type="ARBA" id="ARBA00022654"/>
    </source>
</evidence>
<dbReference type="PANTHER" id="PTHR39322">
    <property type="entry name" value="ACYL-HOMOSERINE-LACTONE SYNTHASE"/>
    <property type="match status" value="1"/>
</dbReference>
<dbReference type="STRING" id="397945.Aave_3811"/>
<evidence type="ECO:0000256" key="5">
    <source>
        <dbReference type="PROSITE-ProRule" id="PRU00533"/>
    </source>
</evidence>
<dbReference type="PANTHER" id="PTHR39322:SF1">
    <property type="entry name" value="ISOVALERYL-HOMOSERINE LACTONE SYNTHASE"/>
    <property type="match status" value="1"/>
</dbReference>
<keyword evidence="4 5" id="KW-0071">Autoinducer synthesis</keyword>
<evidence type="ECO:0000256" key="6">
    <source>
        <dbReference type="RuleBase" id="RU361135"/>
    </source>
</evidence>
<dbReference type="KEGG" id="aav:Aave_3811"/>
<dbReference type="Gene3D" id="3.40.630.30">
    <property type="match status" value="1"/>
</dbReference>
<comment type="catalytic activity">
    <reaction evidence="6">
        <text>a fatty acyl-[ACP] + S-adenosyl-L-methionine = an N-acyl-L-homoserine lactone + S-methyl-5'-thioadenosine + holo-[ACP] + H(+)</text>
        <dbReference type="Rhea" id="RHEA:10096"/>
        <dbReference type="Rhea" id="RHEA-COMP:9685"/>
        <dbReference type="Rhea" id="RHEA-COMP:14125"/>
        <dbReference type="ChEBI" id="CHEBI:15378"/>
        <dbReference type="ChEBI" id="CHEBI:17509"/>
        <dbReference type="ChEBI" id="CHEBI:55474"/>
        <dbReference type="ChEBI" id="CHEBI:59789"/>
        <dbReference type="ChEBI" id="CHEBI:64479"/>
        <dbReference type="ChEBI" id="CHEBI:138651"/>
        <dbReference type="EC" id="2.3.1.184"/>
    </reaction>
</comment>
<evidence type="ECO:0000313" key="8">
    <source>
        <dbReference type="Proteomes" id="UP000002596"/>
    </source>
</evidence>
<dbReference type="PRINTS" id="PR01549">
    <property type="entry name" value="AUTOINDCRSYN"/>
</dbReference>
<evidence type="ECO:0000256" key="3">
    <source>
        <dbReference type="ARBA" id="ARBA00022691"/>
    </source>
</evidence>
<dbReference type="EMBL" id="CP000512">
    <property type="protein sequence ID" value="ABM34356.1"/>
    <property type="molecule type" value="Genomic_DNA"/>
</dbReference>
<evidence type="ECO:0000313" key="7">
    <source>
        <dbReference type="EMBL" id="ABM34356.1"/>
    </source>
</evidence>
<evidence type="ECO:0000256" key="4">
    <source>
        <dbReference type="ARBA" id="ARBA00022929"/>
    </source>
</evidence>
<keyword evidence="2 6" id="KW-0808">Transferase</keyword>
<dbReference type="eggNOG" id="COG3916">
    <property type="taxonomic scope" value="Bacteria"/>
</dbReference>
<protein>
    <recommendedName>
        <fullName evidence="6">Acyl-homoserine-lactone synthase</fullName>
        <ecNumber evidence="6">2.3.1.184</ecNumber>
    </recommendedName>
    <alternativeName>
        <fullName evidence="6">Autoinducer synthesis protein</fullName>
    </alternativeName>
</protein>
<accession>A1TTR8</accession>
<dbReference type="Pfam" id="PF00765">
    <property type="entry name" value="Autoind_synth"/>
    <property type="match status" value="1"/>
</dbReference>